<evidence type="ECO:0000259" key="17">
    <source>
        <dbReference type="Pfam" id="PF00725"/>
    </source>
</evidence>
<evidence type="ECO:0000256" key="10">
    <source>
        <dbReference type="ARBA" id="ARBA00023098"/>
    </source>
</evidence>
<dbReference type="SUPFAM" id="SSF51735">
    <property type="entry name" value="NAD(P)-binding Rossmann-fold domains"/>
    <property type="match status" value="1"/>
</dbReference>
<comment type="similarity">
    <text evidence="2">In the central section; belongs to the 3-hydroxyacyl-CoA dehydrogenase family.</text>
</comment>
<evidence type="ECO:0000256" key="2">
    <source>
        <dbReference type="ARBA" id="ARBA00007005"/>
    </source>
</evidence>
<dbReference type="SUPFAM" id="SSF52096">
    <property type="entry name" value="ClpP/crotonase"/>
    <property type="match status" value="1"/>
</dbReference>
<feature type="region of interest" description="Disordered" evidence="16">
    <location>
        <begin position="710"/>
        <end position="767"/>
    </location>
</feature>
<dbReference type="InterPro" id="IPR001753">
    <property type="entry name" value="Enoyl-CoA_hydra/iso"/>
</dbReference>
<dbReference type="PANTHER" id="PTHR43612">
    <property type="entry name" value="TRIFUNCTIONAL ENZYME SUBUNIT ALPHA"/>
    <property type="match status" value="1"/>
</dbReference>
<accession>A0ABU1BEH5</accession>
<dbReference type="CDD" id="cd06558">
    <property type="entry name" value="crotonase-like"/>
    <property type="match status" value="1"/>
</dbReference>
<evidence type="ECO:0000256" key="1">
    <source>
        <dbReference type="ARBA" id="ARBA00005005"/>
    </source>
</evidence>
<keyword evidence="12 19" id="KW-0456">Lyase</keyword>
<evidence type="ECO:0000259" key="18">
    <source>
        <dbReference type="Pfam" id="PF02737"/>
    </source>
</evidence>
<keyword evidence="8 19" id="KW-0560">Oxidoreductase</keyword>
<dbReference type="RefSeq" id="WP_309039323.1">
    <property type="nucleotide sequence ID" value="NZ_JAVIFY010000011.1"/>
</dbReference>
<comment type="caution">
    <text evidence="19">The sequence shown here is derived from an EMBL/GenBank/DDBJ whole genome shotgun (WGS) entry which is preliminary data.</text>
</comment>
<evidence type="ECO:0000256" key="7">
    <source>
        <dbReference type="ARBA" id="ARBA00022963"/>
    </source>
</evidence>
<keyword evidence="5" id="KW-0963">Cytoplasm</keyword>
<sequence>MTDSVFSLEIDEQKLAVVTIDVPGEKMNTLRDSFADDLQALLTDAKQQSVKGMVFISGKSDNFIAGADVKMLDNVEKREDALAISELCHRAFFDMKKLPFPTVSAIHGPALGGGLEFALACDYRVCTDSDITKLGLPEVQLGLLPGGGGTQRLPKLVGLQKALEWTLTGKQIRAKQAKKSGLVDDCVPQTVLLRVAKEFALKGKAKASKPKLDRLSQLLESNPFGRNIIFKKAQENVLKKTGGHYPAPLAIIKAIRASVELDELKAYKTEAEGFATLVMSSESKSLRGIFFATTEMKKEWRNEDAPAITKTAVLGGGLMGAGIAHVSAVKAGVPVRIKDVAEQGISNAMNYSYKILDKKQKRRILSKADLQQTMSKITGTTNYSGFKHIDLVIEAVFEDLSLKQGMVADVERECQDNTIFASNTSSLPISQIAAEAARPENVIGLHYFSPVEKMPLVEIIPHEGTSQETIARIVNFARKQGKTPIVVKDKAGFYVNRILAPYVNEAANLLLAGEPIEKIDAALVEFGFPVGPLALLDEVGIDIGSKIAPILEKELGDRFKAPDAFSRLIDAKRLGRKTGRGFYLYDKKSKKVDESVYELLGVSPSPRLNKSEIAKRCVSQMLNEAVRCLDEGIIASPRDGDIGAIFGIGFPPFLGGPFSYMDKLGADKVSSEMATFANYNAVFAPCAPLVAMADTGASFYQVTPVQHAKPANQQKVVQDDVTATESPTVTSNDTDNEQLDEQNTPVLATDSEEVAESDTADSSKEKK</sequence>
<dbReference type="SUPFAM" id="SSF48179">
    <property type="entry name" value="6-phosphogluconate dehydrogenase C-terminal domain-like"/>
    <property type="match status" value="2"/>
</dbReference>
<keyword evidence="11 19" id="KW-0413">Isomerase</keyword>
<keyword evidence="20" id="KW-1185">Reference proteome</keyword>
<dbReference type="InterPro" id="IPR050136">
    <property type="entry name" value="FA_oxidation_alpha_subunit"/>
</dbReference>
<comment type="pathway">
    <text evidence="1">Lipid metabolism; fatty acid beta-oxidation.</text>
</comment>
<evidence type="ECO:0000256" key="15">
    <source>
        <dbReference type="RuleBase" id="RU003707"/>
    </source>
</evidence>
<organism evidence="19 20">
    <name type="scientific">Pseudoalteromonas haloplanktis</name>
    <name type="common">Alteromonas haloplanktis</name>
    <dbReference type="NCBI Taxonomy" id="228"/>
    <lineage>
        <taxon>Bacteria</taxon>
        <taxon>Pseudomonadati</taxon>
        <taxon>Pseudomonadota</taxon>
        <taxon>Gammaproteobacteria</taxon>
        <taxon>Alteromonadales</taxon>
        <taxon>Pseudoalteromonadaceae</taxon>
        <taxon>Pseudoalteromonas</taxon>
    </lineage>
</organism>
<feature type="compositionally biased region" description="Polar residues" evidence="16">
    <location>
        <begin position="711"/>
        <end position="733"/>
    </location>
</feature>
<keyword evidence="9" id="KW-0520">NAD</keyword>
<comment type="similarity">
    <text evidence="3">In the N-terminal section; belongs to the enoyl-CoA hydratase/isomerase family.</text>
</comment>
<feature type="compositionally biased region" description="Acidic residues" evidence="16">
    <location>
        <begin position="750"/>
        <end position="759"/>
    </location>
</feature>
<dbReference type="Gene3D" id="3.40.50.720">
    <property type="entry name" value="NAD(P)-binding Rossmann-like Domain"/>
    <property type="match status" value="1"/>
</dbReference>
<dbReference type="InterPro" id="IPR012802">
    <property type="entry name" value="FadJ"/>
</dbReference>
<comment type="catalytic activity">
    <reaction evidence="14">
        <text>a (3S)-3-hydroxyacyl-CoA + NAD(+) = a 3-oxoacyl-CoA + NADH + H(+)</text>
        <dbReference type="Rhea" id="RHEA:22432"/>
        <dbReference type="ChEBI" id="CHEBI:15378"/>
        <dbReference type="ChEBI" id="CHEBI:57318"/>
        <dbReference type="ChEBI" id="CHEBI:57540"/>
        <dbReference type="ChEBI" id="CHEBI:57945"/>
        <dbReference type="ChEBI" id="CHEBI:90726"/>
        <dbReference type="EC" id="1.1.1.35"/>
    </reaction>
</comment>
<dbReference type="InterPro" id="IPR008927">
    <property type="entry name" value="6-PGluconate_DH-like_C_sf"/>
</dbReference>
<dbReference type="GO" id="GO:0003857">
    <property type="term" value="F:(3S)-3-hydroxyacyl-CoA dehydrogenase (NAD+) activity"/>
    <property type="evidence" value="ECO:0007669"/>
    <property type="project" value="UniProtKB-EC"/>
</dbReference>
<gene>
    <name evidence="19" type="primary">fadJ</name>
    <name evidence="19" type="ORF">RC083_14960</name>
</gene>
<feature type="domain" description="3-hydroxyacyl-CoA dehydrogenase NAD binding" evidence="18">
    <location>
        <begin position="311"/>
        <end position="489"/>
    </location>
</feature>
<evidence type="ECO:0000256" key="8">
    <source>
        <dbReference type="ARBA" id="ARBA00023002"/>
    </source>
</evidence>
<keyword evidence="13" id="KW-0511">Multifunctional enzyme</keyword>
<evidence type="ECO:0000313" key="19">
    <source>
        <dbReference type="EMBL" id="MDQ9092880.1"/>
    </source>
</evidence>
<dbReference type="EC" id="4.2.1.17" evidence="4"/>
<dbReference type="InterPro" id="IPR036291">
    <property type="entry name" value="NAD(P)-bd_dom_sf"/>
</dbReference>
<dbReference type="GO" id="GO:0008692">
    <property type="term" value="F:3-hydroxybutyryl-CoA epimerase activity"/>
    <property type="evidence" value="ECO:0007669"/>
    <property type="project" value="UniProtKB-EC"/>
</dbReference>
<comment type="similarity">
    <text evidence="15">Belongs to the enoyl-CoA hydratase/isomerase family.</text>
</comment>
<evidence type="ECO:0000256" key="5">
    <source>
        <dbReference type="ARBA" id="ARBA00022490"/>
    </source>
</evidence>
<dbReference type="InterPro" id="IPR029045">
    <property type="entry name" value="ClpP/crotonase-like_dom_sf"/>
</dbReference>
<dbReference type="PROSITE" id="PS00166">
    <property type="entry name" value="ENOYL_COA_HYDRATASE"/>
    <property type="match status" value="1"/>
</dbReference>
<dbReference type="Gene3D" id="1.10.1040.50">
    <property type="match status" value="1"/>
</dbReference>
<dbReference type="NCBIfam" id="TIGR02440">
    <property type="entry name" value="FadJ"/>
    <property type="match status" value="1"/>
</dbReference>
<dbReference type="Proteomes" id="UP001226574">
    <property type="component" value="Unassembled WGS sequence"/>
</dbReference>
<dbReference type="Pfam" id="PF00378">
    <property type="entry name" value="ECH_1"/>
    <property type="match status" value="1"/>
</dbReference>
<dbReference type="Pfam" id="PF00725">
    <property type="entry name" value="3HCDH"/>
    <property type="match status" value="1"/>
</dbReference>
<dbReference type="Pfam" id="PF02737">
    <property type="entry name" value="3HCDH_N"/>
    <property type="match status" value="1"/>
</dbReference>
<dbReference type="InterPro" id="IPR006180">
    <property type="entry name" value="3-OHacyl-CoA_DH_CS"/>
</dbReference>
<evidence type="ECO:0000256" key="4">
    <source>
        <dbReference type="ARBA" id="ARBA00012076"/>
    </source>
</evidence>
<feature type="domain" description="3-hydroxyacyl-CoA dehydrogenase C-terminal" evidence="17">
    <location>
        <begin position="492"/>
        <end position="585"/>
    </location>
</feature>
<reference evidence="19 20" key="1">
    <citation type="submission" date="2023-08" db="EMBL/GenBank/DDBJ databases">
        <title>Pseudoalteromonas haloplanktis LL1 genome.</title>
        <authorList>
            <person name="Wu S."/>
        </authorList>
    </citation>
    <scope>NUCLEOTIDE SEQUENCE [LARGE SCALE GENOMIC DNA]</scope>
    <source>
        <strain evidence="19 20">LL1</strain>
    </source>
</reference>
<dbReference type="InterPro" id="IPR006108">
    <property type="entry name" value="3HC_DH_C"/>
</dbReference>
<dbReference type="NCBIfam" id="NF008363">
    <property type="entry name" value="PRK11154.1"/>
    <property type="match status" value="1"/>
</dbReference>
<dbReference type="EMBL" id="JAVIFY010000011">
    <property type="protein sequence ID" value="MDQ9092880.1"/>
    <property type="molecule type" value="Genomic_DNA"/>
</dbReference>
<dbReference type="PANTHER" id="PTHR43612:SF3">
    <property type="entry name" value="TRIFUNCTIONAL ENZYME SUBUNIT ALPHA, MITOCHONDRIAL"/>
    <property type="match status" value="1"/>
</dbReference>
<dbReference type="InterPro" id="IPR006176">
    <property type="entry name" value="3-OHacyl-CoA_DH_NAD-bd"/>
</dbReference>
<proteinExistence type="inferred from homology"/>
<evidence type="ECO:0000256" key="9">
    <source>
        <dbReference type="ARBA" id="ARBA00023027"/>
    </source>
</evidence>
<evidence type="ECO:0000256" key="16">
    <source>
        <dbReference type="SAM" id="MobiDB-lite"/>
    </source>
</evidence>
<protein>
    <recommendedName>
        <fullName evidence="4">enoyl-CoA hydratase</fullName>
        <ecNumber evidence="4">4.2.1.17</ecNumber>
    </recommendedName>
</protein>
<keyword evidence="6" id="KW-0276">Fatty acid metabolism</keyword>
<evidence type="ECO:0000256" key="12">
    <source>
        <dbReference type="ARBA" id="ARBA00023239"/>
    </source>
</evidence>
<name>A0ABU1BEH5_PSEHA</name>
<evidence type="ECO:0000256" key="11">
    <source>
        <dbReference type="ARBA" id="ARBA00023235"/>
    </source>
</evidence>
<evidence type="ECO:0000256" key="3">
    <source>
        <dbReference type="ARBA" id="ARBA00008750"/>
    </source>
</evidence>
<dbReference type="Gene3D" id="3.90.226.10">
    <property type="entry name" value="2-enoyl-CoA Hydratase, Chain A, domain 1"/>
    <property type="match status" value="1"/>
</dbReference>
<dbReference type="PROSITE" id="PS00067">
    <property type="entry name" value="3HCDH"/>
    <property type="match status" value="1"/>
</dbReference>
<keyword evidence="10" id="KW-0443">Lipid metabolism</keyword>
<evidence type="ECO:0000256" key="6">
    <source>
        <dbReference type="ARBA" id="ARBA00022832"/>
    </source>
</evidence>
<evidence type="ECO:0000313" key="20">
    <source>
        <dbReference type="Proteomes" id="UP001226574"/>
    </source>
</evidence>
<keyword evidence="7" id="KW-0442">Lipid degradation</keyword>
<dbReference type="InterPro" id="IPR018376">
    <property type="entry name" value="Enoyl-CoA_hyd/isom_CS"/>
</dbReference>
<evidence type="ECO:0000256" key="14">
    <source>
        <dbReference type="ARBA" id="ARBA00049556"/>
    </source>
</evidence>
<evidence type="ECO:0000256" key="13">
    <source>
        <dbReference type="ARBA" id="ARBA00023268"/>
    </source>
</evidence>
<dbReference type="GO" id="GO:0004300">
    <property type="term" value="F:enoyl-CoA hydratase activity"/>
    <property type="evidence" value="ECO:0007669"/>
    <property type="project" value="UniProtKB-EC"/>
</dbReference>